<dbReference type="InterPro" id="IPR013740">
    <property type="entry name" value="Redoxin"/>
</dbReference>
<dbReference type="Gene3D" id="3.40.30.10">
    <property type="entry name" value="Glutaredoxin"/>
    <property type="match status" value="1"/>
</dbReference>
<evidence type="ECO:0000256" key="1">
    <source>
        <dbReference type="ARBA" id="ARBA00004196"/>
    </source>
</evidence>
<dbReference type="PANTHER" id="PTHR42852:SF17">
    <property type="entry name" value="THIOREDOXIN-LIKE PROTEIN HI_1115"/>
    <property type="match status" value="1"/>
</dbReference>
<feature type="domain" description="Thioredoxin" evidence="4">
    <location>
        <begin position="266"/>
        <end position="404"/>
    </location>
</feature>
<dbReference type="CDD" id="cd02966">
    <property type="entry name" value="TlpA_like_family"/>
    <property type="match status" value="1"/>
</dbReference>
<dbReference type="SUPFAM" id="SSF52833">
    <property type="entry name" value="Thioredoxin-like"/>
    <property type="match status" value="1"/>
</dbReference>
<evidence type="ECO:0000259" key="4">
    <source>
        <dbReference type="PROSITE" id="PS51352"/>
    </source>
</evidence>
<keyword evidence="2" id="KW-0201">Cytochrome c-type biogenesis</keyword>
<comment type="caution">
    <text evidence="5">The sequence shown here is derived from an EMBL/GenBank/DDBJ whole genome shotgun (WGS) entry which is preliminary data.</text>
</comment>
<dbReference type="PROSITE" id="PS51257">
    <property type="entry name" value="PROKAR_LIPOPROTEIN"/>
    <property type="match status" value="1"/>
</dbReference>
<sequence>MNSGIMKKQILGLLILVVFGCKPNMTDEYFLQKIVENLNEISSVSYFEETISSAPGDTIAFTEAKRVYHKVIVNSLDSLVGASSFTFLSEDTTKMTDFYDGQVRGKVNWAKQTVKVDSFVNNPHPFRLVYYPFYTKINSILKYALTTEDDIQVNFEDYGDSLYFRLKIIDKHVYFHINPITIKNEYIPEDEISQFDIWFNKKDLLPYRMESKWHHVTLFQSVYSPNLNFSKAATMHAREYFPSYFSLQYFDRDATRAEGQVGKKQILIGEIAPDWVLQDVDYNIVKLSDLKSKVLLIQFTGIGCGPCHLSIPFLKSLAKKYEDQDFELLSLETWSNNLEGLKRYQQKNDLNFKFLKSSPEVTASYGVPSVPVFFVIDENRVIREVITGYSKGETDKEILETNSKSIVTSCV</sequence>
<evidence type="ECO:0000256" key="3">
    <source>
        <dbReference type="ARBA" id="ARBA00023284"/>
    </source>
</evidence>
<dbReference type="InterPro" id="IPR036249">
    <property type="entry name" value="Thioredoxin-like_sf"/>
</dbReference>
<dbReference type="STRING" id="1189621.A3SI_19246"/>
<dbReference type="GO" id="GO:0030313">
    <property type="term" value="C:cell envelope"/>
    <property type="evidence" value="ECO:0007669"/>
    <property type="project" value="UniProtKB-SubCell"/>
</dbReference>
<keyword evidence="3" id="KW-0676">Redox-active center</keyword>
<proteinExistence type="predicted"/>
<reference evidence="5 6" key="1">
    <citation type="submission" date="2012-05" db="EMBL/GenBank/DDBJ databases">
        <title>Genome sequence of Nitritalea halalkaliphila LW7.</title>
        <authorList>
            <person name="Jangir P.K."/>
            <person name="Singh A."/>
            <person name="Shivaji S."/>
            <person name="Sharma R."/>
        </authorList>
    </citation>
    <scope>NUCLEOTIDE SEQUENCE [LARGE SCALE GENOMIC DNA]</scope>
    <source>
        <strain evidence="5 6">LW7</strain>
    </source>
</reference>
<accession>I5BTE7</accession>
<dbReference type="Pfam" id="PF08534">
    <property type="entry name" value="Redoxin"/>
    <property type="match status" value="1"/>
</dbReference>
<dbReference type="AlphaFoldDB" id="I5BTE7"/>
<dbReference type="PROSITE" id="PS00194">
    <property type="entry name" value="THIOREDOXIN_1"/>
    <property type="match status" value="1"/>
</dbReference>
<organism evidence="5 6">
    <name type="scientific">Nitritalea halalkaliphila LW7</name>
    <dbReference type="NCBI Taxonomy" id="1189621"/>
    <lineage>
        <taxon>Bacteria</taxon>
        <taxon>Pseudomonadati</taxon>
        <taxon>Bacteroidota</taxon>
        <taxon>Cytophagia</taxon>
        <taxon>Cytophagales</taxon>
        <taxon>Cyclobacteriaceae</taxon>
        <taxon>Nitritalea</taxon>
    </lineage>
</organism>
<dbReference type="InterPro" id="IPR017937">
    <property type="entry name" value="Thioredoxin_CS"/>
</dbReference>
<protein>
    <recommendedName>
        <fullName evidence="4">Thioredoxin domain-containing protein</fullName>
    </recommendedName>
</protein>
<dbReference type="PANTHER" id="PTHR42852">
    <property type="entry name" value="THIOL:DISULFIDE INTERCHANGE PROTEIN DSBE"/>
    <property type="match status" value="1"/>
</dbReference>
<keyword evidence="6" id="KW-1185">Reference proteome</keyword>
<evidence type="ECO:0000313" key="6">
    <source>
        <dbReference type="Proteomes" id="UP000005551"/>
    </source>
</evidence>
<dbReference type="GO" id="GO:0017004">
    <property type="term" value="P:cytochrome complex assembly"/>
    <property type="evidence" value="ECO:0007669"/>
    <property type="project" value="UniProtKB-KW"/>
</dbReference>
<evidence type="ECO:0000256" key="2">
    <source>
        <dbReference type="ARBA" id="ARBA00022748"/>
    </source>
</evidence>
<dbReference type="EMBL" id="AJYA01000074">
    <property type="protein sequence ID" value="EIM72849.1"/>
    <property type="molecule type" value="Genomic_DNA"/>
</dbReference>
<dbReference type="PROSITE" id="PS51352">
    <property type="entry name" value="THIOREDOXIN_2"/>
    <property type="match status" value="1"/>
</dbReference>
<dbReference type="Proteomes" id="UP000005551">
    <property type="component" value="Unassembled WGS sequence"/>
</dbReference>
<dbReference type="InterPro" id="IPR013766">
    <property type="entry name" value="Thioredoxin_domain"/>
</dbReference>
<name>I5BTE7_9BACT</name>
<gene>
    <name evidence="5" type="ORF">A3SI_19246</name>
</gene>
<dbReference type="GO" id="GO:0016491">
    <property type="term" value="F:oxidoreductase activity"/>
    <property type="evidence" value="ECO:0007669"/>
    <property type="project" value="InterPro"/>
</dbReference>
<evidence type="ECO:0000313" key="5">
    <source>
        <dbReference type="EMBL" id="EIM72849.1"/>
    </source>
</evidence>
<dbReference type="InterPro" id="IPR050553">
    <property type="entry name" value="Thioredoxin_ResA/DsbE_sf"/>
</dbReference>
<comment type="subcellular location">
    <subcellularLocation>
        <location evidence="1">Cell envelope</location>
    </subcellularLocation>
</comment>